<organism evidence="1 2">
    <name type="scientific">Strigamia maritima</name>
    <name type="common">European centipede</name>
    <name type="synonym">Geophilus maritimus</name>
    <dbReference type="NCBI Taxonomy" id="126957"/>
    <lineage>
        <taxon>Eukaryota</taxon>
        <taxon>Metazoa</taxon>
        <taxon>Ecdysozoa</taxon>
        <taxon>Arthropoda</taxon>
        <taxon>Myriapoda</taxon>
        <taxon>Chilopoda</taxon>
        <taxon>Pleurostigmophora</taxon>
        <taxon>Geophilomorpha</taxon>
        <taxon>Linotaeniidae</taxon>
        <taxon>Strigamia</taxon>
    </lineage>
</organism>
<dbReference type="AlphaFoldDB" id="T1IW83"/>
<dbReference type="HOGENOM" id="CLU_2500776_0_0_1"/>
<reference evidence="2" key="1">
    <citation type="submission" date="2011-05" db="EMBL/GenBank/DDBJ databases">
        <authorList>
            <person name="Richards S.R."/>
            <person name="Qu J."/>
            <person name="Jiang H."/>
            <person name="Jhangiani S.N."/>
            <person name="Agravi P."/>
            <person name="Goodspeed R."/>
            <person name="Gross S."/>
            <person name="Mandapat C."/>
            <person name="Jackson L."/>
            <person name="Mathew T."/>
            <person name="Pu L."/>
            <person name="Thornton R."/>
            <person name="Saada N."/>
            <person name="Wilczek-Boney K.B."/>
            <person name="Lee S."/>
            <person name="Kovar C."/>
            <person name="Wu Y."/>
            <person name="Scherer S.E."/>
            <person name="Worley K.C."/>
            <person name="Muzny D.M."/>
            <person name="Gibbs R."/>
        </authorList>
    </citation>
    <scope>NUCLEOTIDE SEQUENCE</scope>
    <source>
        <strain evidence="2">Brora</strain>
    </source>
</reference>
<protein>
    <recommendedName>
        <fullName evidence="3">Ubiquitin-like domain-containing protein</fullName>
    </recommendedName>
</protein>
<evidence type="ECO:0008006" key="3">
    <source>
        <dbReference type="Google" id="ProtNLM"/>
    </source>
</evidence>
<proteinExistence type="predicted"/>
<dbReference type="EMBL" id="JH431611">
    <property type="status" value="NOT_ANNOTATED_CDS"/>
    <property type="molecule type" value="Genomic_DNA"/>
</dbReference>
<evidence type="ECO:0000313" key="2">
    <source>
        <dbReference type="Proteomes" id="UP000014500"/>
    </source>
</evidence>
<accession>T1IW83</accession>
<sequence>MQRQQHQLKKKLKLKVLVKGRTKLVCLLAAKNTLKDLKKQIKDDKCIDNLDKAIFQQKDEDDELVDLCDSHQLGSGDKVHVTYETE</sequence>
<keyword evidence="2" id="KW-1185">Reference proteome</keyword>
<name>T1IW83_STRMM</name>
<evidence type="ECO:0000313" key="1">
    <source>
        <dbReference type="EnsemblMetazoa" id="SMAR005446-PA"/>
    </source>
</evidence>
<dbReference type="EnsemblMetazoa" id="SMAR005446-RA">
    <property type="protein sequence ID" value="SMAR005446-PA"/>
    <property type="gene ID" value="SMAR005446"/>
</dbReference>
<dbReference type="Proteomes" id="UP000014500">
    <property type="component" value="Unassembled WGS sequence"/>
</dbReference>
<reference evidence="1" key="2">
    <citation type="submission" date="2015-02" db="UniProtKB">
        <authorList>
            <consortium name="EnsemblMetazoa"/>
        </authorList>
    </citation>
    <scope>IDENTIFICATION</scope>
</reference>